<name>A0ACB6RJX6_9PLEO</name>
<gene>
    <name evidence="1" type="ORF">BU25DRAFT_435199</name>
</gene>
<dbReference type="Proteomes" id="UP000799754">
    <property type="component" value="Unassembled WGS sequence"/>
</dbReference>
<evidence type="ECO:0000313" key="1">
    <source>
        <dbReference type="EMBL" id="KAF2621992.1"/>
    </source>
</evidence>
<organism evidence="1 2">
    <name type="scientific">Macroventuria anomochaeta</name>
    <dbReference type="NCBI Taxonomy" id="301207"/>
    <lineage>
        <taxon>Eukaryota</taxon>
        <taxon>Fungi</taxon>
        <taxon>Dikarya</taxon>
        <taxon>Ascomycota</taxon>
        <taxon>Pezizomycotina</taxon>
        <taxon>Dothideomycetes</taxon>
        <taxon>Pleosporomycetidae</taxon>
        <taxon>Pleosporales</taxon>
        <taxon>Pleosporineae</taxon>
        <taxon>Didymellaceae</taxon>
        <taxon>Macroventuria</taxon>
    </lineage>
</organism>
<evidence type="ECO:0000313" key="2">
    <source>
        <dbReference type="Proteomes" id="UP000799754"/>
    </source>
</evidence>
<comment type="caution">
    <text evidence="1">The sequence shown here is derived from an EMBL/GenBank/DDBJ whole genome shotgun (WGS) entry which is preliminary data.</text>
</comment>
<accession>A0ACB6RJX6</accession>
<protein>
    <submittedName>
        <fullName evidence="1">Uncharacterized protein</fullName>
    </submittedName>
</protein>
<sequence length="579" mass="65739">MSYNQGQREATGPAPTPCQYEHWWRERQRQADQQRGRSPVRSTIIPSDRPMAIFDPNVFRLIEPPQRTIDLEQGLQYSHSESSPRNHITSVSLSSNFVLLEKASTPRHQALPPKRYLRIVRRLWYSILAVYQRLFTLIFIVNLAAVLILLHCQSWDRSVAFKLDHLATLASSNFLLAILFRQDWLINLLFRTAWLVPWSLPLRIRRIVSRVYCYGGIHSGAAVMGTLWWIVFTAVISWEGVARGNYTALILVLTLSISSLLATVIILSLPHFRVRHHDTWELTHRFLGWSSILLFWIQILLLTHYNATTTTTTPSSSFGARLIYTPTFYTLLAITFLLMYPWLLLRRWTFTATPLSPHALRLSFPKKVHKYSCLVLSSSPLREWHPFATFPNVGPNGERNEGSLNGANSLVVSAAGDWTRNLIATAQRECREQKMLGKQGEGVEMKFWVKSHPRAGVLSLSCLYSRVLIVTTGSGIGPSLSSLLDRPQGQVARLCWSTRSPLATYGEDMLKLVEKADPEALILNTDEMGRPDLLKVAYRLYVEMNAEAVFVLSNERVTRMVVGGLERGGVPAYGPIWDS</sequence>
<reference evidence="1" key="1">
    <citation type="journal article" date="2020" name="Stud. Mycol.">
        <title>101 Dothideomycetes genomes: a test case for predicting lifestyles and emergence of pathogens.</title>
        <authorList>
            <person name="Haridas S."/>
            <person name="Albert R."/>
            <person name="Binder M."/>
            <person name="Bloem J."/>
            <person name="Labutti K."/>
            <person name="Salamov A."/>
            <person name="Andreopoulos B."/>
            <person name="Baker S."/>
            <person name="Barry K."/>
            <person name="Bills G."/>
            <person name="Bluhm B."/>
            <person name="Cannon C."/>
            <person name="Castanera R."/>
            <person name="Culley D."/>
            <person name="Daum C."/>
            <person name="Ezra D."/>
            <person name="Gonzalez J."/>
            <person name="Henrissat B."/>
            <person name="Kuo A."/>
            <person name="Liang C."/>
            <person name="Lipzen A."/>
            <person name="Lutzoni F."/>
            <person name="Magnuson J."/>
            <person name="Mondo S."/>
            <person name="Nolan M."/>
            <person name="Ohm R."/>
            <person name="Pangilinan J."/>
            <person name="Park H.-J."/>
            <person name="Ramirez L."/>
            <person name="Alfaro M."/>
            <person name="Sun H."/>
            <person name="Tritt A."/>
            <person name="Yoshinaga Y."/>
            <person name="Zwiers L.-H."/>
            <person name="Turgeon B."/>
            <person name="Goodwin S."/>
            <person name="Spatafora J."/>
            <person name="Crous P."/>
            <person name="Grigoriev I."/>
        </authorList>
    </citation>
    <scope>NUCLEOTIDE SEQUENCE</scope>
    <source>
        <strain evidence="1">CBS 525.71</strain>
    </source>
</reference>
<dbReference type="EMBL" id="MU006749">
    <property type="protein sequence ID" value="KAF2621992.1"/>
    <property type="molecule type" value="Genomic_DNA"/>
</dbReference>
<proteinExistence type="predicted"/>
<keyword evidence="2" id="KW-1185">Reference proteome</keyword>